<keyword evidence="16" id="KW-1185">Reference proteome</keyword>
<dbReference type="Pfam" id="PF02518">
    <property type="entry name" value="HATPase_c"/>
    <property type="match status" value="1"/>
</dbReference>
<evidence type="ECO:0000256" key="12">
    <source>
        <dbReference type="SAM" id="Phobius"/>
    </source>
</evidence>
<dbReference type="InterPro" id="IPR005467">
    <property type="entry name" value="His_kinase_dom"/>
</dbReference>
<dbReference type="Pfam" id="PF08521">
    <property type="entry name" value="2CSK_N"/>
    <property type="match status" value="1"/>
</dbReference>
<protein>
    <recommendedName>
        <fullName evidence="3">histidine kinase</fullName>
        <ecNumber evidence="3">2.7.13.3</ecNumber>
    </recommendedName>
</protein>
<dbReference type="Proteomes" id="UP000288071">
    <property type="component" value="Unassembled WGS sequence"/>
</dbReference>
<dbReference type="SMART" id="SM00387">
    <property type="entry name" value="HATPase_c"/>
    <property type="match status" value="1"/>
</dbReference>
<reference evidence="15" key="2">
    <citation type="submission" date="2019-01" db="EMBL/GenBank/DDBJ databases">
        <authorList>
            <person name="Li Y."/>
        </authorList>
    </citation>
    <scope>NUCLEOTIDE SEQUENCE [LARGE SCALE GENOMIC DNA]</scope>
    <source>
        <strain evidence="15">CGMCC 1.12963</strain>
    </source>
</reference>
<evidence type="ECO:0000313" key="16">
    <source>
        <dbReference type="Proteomes" id="UP000288071"/>
    </source>
</evidence>
<dbReference type="InterPro" id="IPR036097">
    <property type="entry name" value="HisK_dim/P_sf"/>
</dbReference>
<comment type="subcellular location">
    <subcellularLocation>
        <location evidence="2">Membrane</location>
        <topology evidence="2">Multi-pass membrane protein</topology>
    </subcellularLocation>
</comment>
<dbReference type="PROSITE" id="PS50109">
    <property type="entry name" value="HIS_KIN"/>
    <property type="match status" value="1"/>
</dbReference>
<dbReference type="EC" id="2.7.13.3" evidence="3"/>
<dbReference type="InterPro" id="IPR013727">
    <property type="entry name" value="2CSK_N"/>
</dbReference>
<comment type="caution">
    <text evidence="15">The sequence shown here is derived from an EMBL/GenBank/DDBJ whole genome shotgun (WGS) entry which is preliminary data.</text>
</comment>
<dbReference type="SUPFAM" id="SSF47384">
    <property type="entry name" value="Homodimeric domain of signal transducing histidine kinase"/>
    <property type="match status" value="1"/>
</dbReference>
<evidence type="ECO:0000256" key="10">
    <source>
        <dbReference type="ARBA" id="ARBA00022989"/>
    </source>
</evidence>
<evidence type="ECO:0000256" key="11">
    <source>
        <dbReference type="ARBA" id="ARBA00023012"/>
    </source>
</evidence>
<dbReference type="AlphaFoldDB" id="A0A3S3M092"/>
<organism evidence="15 16">
    <name type="scientific">Paenirhodobacter huangdaonensis</name>
    <dbReference type="NCBI Taxonomy" id="2501515"/>
    <lineage>
        <taxon>Bacteria</taxon>
        <taxon>Pseudomonadati</taxon>
        <taxon>Pseudomonadota</taxon>
        <taxon>Alphaproteobacteria</taxon>
        <taxon>Rhodobacterales</taxon>
        <taxon>Rhodobacter group</taxon>
        <taxon>Paenirhodobacter</taxon>
    </lineage>
</organism>
<evidence type="ECO:0000256" key="7">
    <source>
        <dbReference type="ARBA" id="ARBA00022741"/>
    </source>
</evidence>
<name>A0A3S3M092_9RHOB</name>
<dbReference type="GO" id="GO:0005886">
    <property type="term" value="C:plasma membrane"/>
    <property type="evidence" value="ECO:0007669"/>
    <property type="project" value="TreeGrafter"/>
</dbReference>
<dbReference type="InterPro" id="IPR050428">
    <property type="entry name" value="TCS_sensor_his_kinase"/>
</dbReference>
<dbReference type="SMART" id="SM00388">
    <property type="entry name" value="HisKA"/>
    <property type="match status" value="1"/>
</dbReference>
<keyword evidence="8 15" id="KW-0418">Kinase</keyword>
<evidence type="ECO:0000259" key="13">
    <source>
        <dbReference type="PROSITE" id="PS50109"/>
    </source>
</evidence>
<dbReference type="RefSeq" id="WP_128155587.1">
    <property type="nucleotide sequence ID" value="NZ_JBHSOM010000009.1"/>
</dbReference>
<evidence type="ECO:0000256" key="9">
    <source>
        <dbReference type="ARBA" id="ARBA00022840"/>
    </source>
</evidence>
<feature type="transmembrane region" description="Helical" evidence="12">
    <location>
        <begin position="154"/>
        <end position="177"/>
    </location>
</feature>
<dbReference type="InterPro" id="IPR003660">
    <property type="entry name" value="HAMP_dom"/>
</dbReference>
<evidence type="ECO:0000256" key="3">
    <source>
        <dbReference type="ARBA" id="ARBA00012438"/>
    </source>
</evidence>
<keyword evidence="6 12" id="KW-0812">Transmembrane</keyword>
<accession>A0A3S3M092</accession>
<dbReference type="PANTHER" id="PTHR45436:SF14">
    <property type="entry name" value="SENSOR PROTEIN QSEC"/>
    <property type="match status" value="1"/>
</dbReference>
<dbReference type="EMBL" id="SAVA01000003">
    <property type="protein sequence ID" value="RWR53323.1"/>
    <property type="molecule type" value="Genomic_DNA"/>
</dbReference>
<dbReference type="Gene3D" id="3.30.565.10">
    <property type="entry name" value="Histidine kinase-like ATPase, C-terminal domain"/>
    <property type="match status" value="1"/>
</dbReference>
<dbReference type="PROSITE" id="PS50885">
    <property type="entry name" value="HAMP"/>
    <property type="match status" value="1"/>
</dbReference>
<keyword evidence="12" id="KW-0472">Membrane</keyword>
<comment type="catalytic activity">
    <reaction evidence="1">
        <text>ATP + protein L-histidine = ADP + protein N-phospho-L-histidine.</text>
        <dbReference type="EC" id="2.7.13.3"/>
    </reaction>
</comment>
<proteinExistence type="predicted"/>
<evidence type="ECO:0000256" key="8">
    <source>
        <dbReference type="ARBA" id="ARBA00022777"/>
    </source>
</evidence>
<evidence type="ECO:0000256" key="5">
    <source>
        <dbReference type="ARBA" id="ARBA00022679"/>
    </source>
</evidence>
<feature type="domain" description="Histidine kinase" evidence="13">
    <location>
        <begin position="234"/>
        <end position="443"/>
    </location>
</feature>
<reference evidence="15" key="1">
    <citation type="submission" date="2019-01" db="EMBL/GenBank/DDBJ databases">
        <title>Sinorhodobacter populi sp. nov. isolated from the symptomatic bark tissue of Populus euramericana canker.</title>
        <authorList>
            <person name="Xu G."/>
        </authorList>
    </citation>
    <scope>NUCLEOTIDE SEQUENCE [LARGE SCALE GENOMIC DNA]</scope>
    <source>
        <strain evidence="15">CGMCC 1.12963</strain>
    </source>
</reference>
<keyword evidence="7" id="KW-0547">Nucleotide-binding</keyword>
<evidence type="ECO:0000256" key="4">
    <source>
        <dbReference type="ARBA" id="ARBA00022553"/>
    </source>
</evidence>
<dbReference type="GO" id="GO:0000155">
    <property type="term" value="F:phosphorelay sensor kinase activity"/>
    <property type="evidence" value="ECO:0007669"/>
    <property type="project" value="InterPro"/>
</dbReference>
<dbReference type="GO" id="GO:0005524">
    <property type="term" value="F:ATP binding"/>
    <property type="evidence" value="ECO:0007669"/>
    <property type="project" value="UniProtKB-KW"/>
</dbReference>
<evidence type="ECO:0000256" key="1">
    <source>
        <dbReference type="ARBA" id="ARBA00000085"/>
    </source>
</evidence>
<dbReference type="InterPro" id="IPR003594">
    <property type="entry name" value="HATPase_dom"/>
</dbReference>
<evidence type="ECO:0000259" key="14">
    <source>
        <dbReference type="PROSITE" id="PS50885"/>
    </source>
</evidence>
<keyword evidence="11" id="KW-0902">Two-component regulatory system</keyword>
<evidence type="ECO:0000256" key="2">
    <source>
        <dbReference type="ARBA" id="ARBA00004141"/>
    </source>
</evidence>
<keyword evidence="9" id="KW-0067">ATP-binding</keyword>
<keyword evidence="10 12" id="KW-1133">Transmembrane helix</keyword>
<dbReference type="Pfam" id="PF00512">
    <property type="entry name" value="HisKA"/>
    <property type="match status" value="1"/>
</dbReference>
<dbReference type="PANTHER" id="PTHR45436">
    <property type="entry name" value="SENSOR HISTIDINE KINASE YKOH"/>
    <property type="match status" value="1"/>
</dbReference>
<sequence>MRAPRSLQLRLGLAVGAVVTALWAAGALTTAQLLRREMNEVFDSMLEETAQRVLPLAVTEILGREGATGAQTVPVIRAHEEQFTYVVRDAAGAILLQSHTADPADFPPYAGPGFSDTPQLRIYSDEALRGSVTISVGEPVAHRARLAGKVQMGLLAPLALMVPLSLGAIALVLRLGFAPLRRFRLRLARRGAADLSAVETRDLPAEVQPLAETLNALLAKLDAAFQAERSFTANAAHELRTPLAGAIAQVQRLRAESTDPATTARAAEIEAGLKRLTRLSEGLMQLARAESGKLRTGTPRDLRLVARLMAEDTARLAGAAPVTLDLPAAPVLSDLDPDIFGILVRNLVENALRHGTPGAPVSVRLAPDATLSVENDCAPVPAETLTRLGTRFERAPGAGKGSGLGLAIVRAIVTRSGGRLALASPLPGQDRGFSVRVALPPSQPG</sequence>
<gene>
    <name evidence="15" type="ORF">EOW66_06320</name>
</gene>
<dbReference type="Gene3D" id="1.10.287.130">
    <property type="match status" value="1"/>
</dbReference>
<dbReference type="InterPro" id="IPR036890">
    <property type="entry name" value="HATPase_C_sf"/>
</dbReference>
<dbReference type="InterPro" id="IPR003661">
    <property type="entry name" value="HisK_dim/P_dom"/>
</dbReference>
<keyword evidence="4" id="KW-0597">Phosphoprotein</keyword>
<dbReference type="SUPFAM" id="SSF55874">
    <property type="entry name" value="ATPase domain of HSP90 chaperone/DNA topoisomerase II/histidine kinase"/>
    <property type="match status" value="1"/>
</dbReference>
<feature type="domain" description="HAMP" evidence="14">
    <location>
        <begin position="174"/>
        <end position="226"/>
    </location>
</feature>
<dbReference type="CDD" id="cd00082">
    <property type="entry name" value="HisKA"/>
    <property type="match status" value="1"/>
</dbReference>
<keyword evidence="5" id="KW-0808">Transferase</keyword>
<evidence type="ECO:0000313" key="15">
    <source>
        <dbReference type="EMBL" id="RWR53323.1"/>
    </source>
</evidence>
<evidence type="ECO:0000256" key="6">
    <source>
        <dbReference type="ARBA" id="ARBA00022692"/>
    </source>
</evidence>